<dbReference type="EMBL" id="CAJPVJ010008343">
    <property type="protein sequence ID" value="CAG2171868.1"/>
    <property type="molecule type" value="Genomic_DNA"/>
</dbReference>
<accession>A0A7R9M7V0</accession>
<dbReference type="Proteomes" id="UP000728032">
    <property type="component" value="Unassembled WGS sequence"/>
</dbReference>
<gene>
    <name evidence="1" type="ORF">ONB1V03_LOCUS11326</name>
</gene>
<keyword evidence="2" id="KW-1185">Reference proteome</keyword>
<evidence type="ECO:0000313" key="1">
    <source>
        <dbReference type="EMBL" id="CAD7654681.1"/>
    </source>
</evidence>
<dbReference type="AlphaFoldDB" id="A0A7R9M7V0"/>
<dbReference type="EMBL" id="OC923168">
    <property type="protein sequence ID" value="CAD7654681.1"/>
    <property type="molecule type" value="Genomic_DNA"/>
</dbReference>
<dbReference type="OrthoDB" id="6533770at2759"/>
<proteinExistence type="predicted"/>
<name>A0A7R9M7V0_9ACAR</name>
<sequence>MDAMVKCEPLVMKREATDEELEFRYDELTEALDVHTESKANQTPVHWTPVQSNTGHTFAYDLHSVDDVVGERDTELLMTGVPDYVMLGTNRTVAKGVNVTDMGIKMKRVPSNHVREQNILIVMKEGMSATFAGLLADRCKRENRGCDCSPIGVTEAQVLLNINTVFVKQEV</sequence>
<organism evidence="1">
    <name type="scientific">Oppiella nova</name>
    <dbReference type="NCBI Taxonomy" id="334625"/>
    <lineage>
        <taxon>Eukaryota</taxon>
        <taxon>Metazoa</taxon>
        <taxon>Ecdysozoa</taxon>
        <taxon>Arthropoda</taxon>
        <taxon>Chelicerata</taxon>
        <taxon>Arachnida</taxon>
        <taxon>Acari</taxon>
        <taxon>Acariformes</taxon>
        <taxon>Sarcoptiformes</taxon>
        <taxon>Oribatida</taxon>
        <taxon>Brachypylina</taxon>
        <taxon>Oppioidea</taxon>
        <taxon>Oppiidae</taxon>
        <taxon>Oppiella</taxon>
    </lineage>
</organism>
<reference evidence="1" key="1">
    <citation type="submission" date="2020-11" db="EMBL/GenBank/DDBJ databases">
        <authorList>
            <person name="Tran Van P."/>
        </authorList>
    </citation>
    <scope>NUCLEOTIDE SEQUENCE</scope>
</reference>
<evidence type="ECO:0000313" key="2">
    <source>
        <dbReference type="Proteomes" id="UP000728032"/>
    </source>
</evidence>
<protein>
    <submittedName>
        <fullName evidence="1">Uncharacterized protein</fullName>
    </submittedName>
</protein>